<feature type="domain" description="CSD" evidence="2">
    <location>
        <begin position="1"/>
        <end position="65"/>
    </location>
</feature>
<dbReference type="Pfam" id="PF05901">
    <property type="entry name" value="Excalibur"/>
    <property type="match status" value="1"/>
</dbReference>
<reference evidence="3 4" key="1">
    <citation type="journal article" date="2015" name="BMC Genomics">
        <title>Genome mining reveals unlocked bioactive potential of marine Gram-negative bacteria.</title>
        <authorList>
            <person name="Machado H."/>
            <person name="Sonnenschein E.C."/>
            <person name="Melchiorsen J."/>
            <person name="Gram L."/>
        </authorList>
    </citation>
    <scope>NUCLEOTIDE SEQUENCE [LARGE SCALE GENOMIC DNA]</scope>
    <source>
        <strain evidence="3 4">S3137</strain>
    </source>
</reference>
<dbReference type="SUPFAM" id="SSF50249">
    <property type="entry name" value="Nucleic acid-binding proteins"/>
    <property type="match status" value="1"/>
</dbReference>
<evidence type="ECO:0000256" key="1">
    <source>
        <dbReference type="ARBA" id="ARBA00022553"/>
    </source>
</evidence>
<sequence>MYRGKLVNWNDDKGFGFISAAELSSNTFIHISTLKHMSRSPKQGDYIHFEVERHEGKTRATNARIEGVAAKKFKTSKSTNKPGANKLVPVLVVGIMSVLLFNYLDFTEQVSNPRDIQQIPDTAVNTTPRQTFKCDGRQYCSQMRSREEAVFFIRNCPNTKMDGDNDGTPCESDSRF</sequence>
<dbReference type="PANTHER" id="PTHR12962:SF1">
    <property type="entry name" value="COLD SHOCK DOMAIN-CONTAINING PROTEIN CG9705"/>
    <property type="match status" value="1"/>
</dbReference>
<evidence type="ECO:0000259" key="2">
    <source>
        <dbReference type="PROSITE" id="PS51857"/>
    </source>
</evidence>
<dbReference type="RefSeq" id="WP_045978793.1">
    <property type="nucleotide sequence ID" value="NZ_JXXY01000004.1"/>
</dbReference>
<organism evidence="3 4">
    <name type="scientific">Pseudoalteromonas ruthenica</name>
    <dbReference type="NCBI Taxonomy" id="151081"/>
    <lineage>
        <taxon>Bacteria</taxon>
        <taxon>Pseudomonadati</taxon>
        <taxon>Pseudomonadota</taxon>
        <taxon>Gammaproteobacteria</taxon>
        <taxon>Alteromonadales</taxon>
        <taxon>Pseudoalteromonadaceae</taxon>
        <taxon>Pseudoalteromonas</taxon>
    </lineage>
</organism>
<dbReference type="GO" id="GO:0043488">
    <property type="term" value="P:regulation of mRNA stability"/>
    <property type="evidence" value="ECO:0007669"/>
    <property type="project" value="TreeGrafter"/>
</dbReference>
<dbReference type="AlphaFoldDB" id="A0A0F4PUG3"/>
<dbReference type="EMBL" id="JXXZ01000007">
    <property type="protein sequence ID" value="KJY99847.1"/>
    <property type="molecule type" value="Genomic_DNA"/>
</dbReference>
<accession>A0A0F4PUG3</accession>
<dbReference type="CDD" id="cd04458">
    <property type="entry name" value="CSP_CDS"/>
    <property type="match status" value="1"/>
</dbReference>
<dbReference type="Proteomes" id="UP000033664">
    <property type="component" value="Unassembled WGS sequence"/>
</dbReference>
<dbReference type="GO" id="GO:0003730">
    <property type="term" value="F:mRNA 3'-UTR binding"/>
    <property type="evidence" value="ECO:0007669"/>
    <property type="project" value="TreeGrafter"/>
</dbReference>
<proteinExistence type="predicted"/>
<keyword evidence="1" id="KW-0597">Phosphoprotein</keyword>
<dbReference type="eggNOG" id="COG1278">
    <property type="taxonomic scope" value="Bacteria"/>
</dbReference>
<comment type="caution">
    <text evidence="3">The sequence shown here is derived from an EMBL/GenBank/DDBJ whole genome shotgun (WGS) entry which is preliminary data.</text>
</comment>
<dbReference type="SMART" id="SM00357">
    <property type="entry name" value="CSP"/>
    <property type="match status" value="1"/>
</dbReference>
<dbReference type="InterPro" id="IPR002059">
    <property type="entry name" value="CSP_DNA-bd"/>
</dbReference>
<dbReference type="SMART" id="SM00894">
    <property type="entry name" value="Excalibur"/>
    <property type="match status" value="1"/>
</dbReference>
<dbReference type="InterPro" id="IPR012340">
    <property type="entry name" value="NA-bd_OB-fold"/>
</dbReference>
<protein>
    <recommendedName>
        <fullName evidence="2">CSD domain-containing protein</fullName>
    </recommendedName>
</protein>
<dbReference type="InterPro" id="IPR008613">
    <property type="entry name" value="Excalibur_Ca-bd_domain"/>
</dbReference>
<evidence type="ECO:0000313" key="4">
    <source>
        <dbReference type="Proteomes" id="UP000033664"/>
    </source>
</evidence>
<dbReference type="PANTHER" id="PTHR12962">
    <property type="entry name" value="CALCIUM-REGULATED HEAT STABLE PROTEIN CRHSP-24-RELATED"/>
    <property type="match status" value="1"/>
</dbReference>
<dbReference type="Gene3D" id="2.40.50.140">
    <property type="entry name" value="Nucleic acid-binding proteins"/>
    <property type="match status" value="1"/>
</dbReference>
<dbReference type="InterPro" id="IPR052069">
    <property type="entry name" value="Ca-reg_mRNA-binding_domain"/>
</dbReference>
<dbReference type="OrthoDB" id="72963at2"/>
<dbReference type="PROSITE" id="PS51857">
    <property type="entry name" value="CSD_2"/>
    <property type="match status" value="1"/>
</dbReference>
<name>A0A0F4PUG3_9GAMM</name>
<dbReference type="InterPro" id="IPR011129">
    <property type="entry name" value="CSD"/>
</dbReference>
<gene>
    <name evidence="3" type="ORF">TW72_09475</name>
</gene>
<evidence type="ECO:0000313" key="3">
    <source>
        <dbReference type="EMBL" id="KJY99847.1"/>
    </source>
</evidence>
<keyword evidence="4" id="KW-1185">Reference proteome</keyword>
<dbReference type="GO" id="GO:0005829">
    <property type="term" value="C:cytosol"/>
    <property type="evidence" value="ECO:0007669"/>
    <property type="project" value="UniProtKB-ARBA"/>
</dbReference>
<dbReference type="Pfam" id="PF00313">
    <property type="entry name" value="CSD"/>
    <property type="match status" value="1"/>
</dbReference>
<dbReference type="GeneID" id="58228719"/>
<dbReference type="PATRIC" id="fig|151081.8.peg.1101"/>